<organism evidence="3 4">
    <name type="scientific">Steinernema hermaphroditum</name>
    <dbReference type="NCBI Taxonomy" id="289476"/>
    <lineage>
        <taxon>Eukaryota</taxon>
        <taxon>Metazoa</taxon>
        <taxon>Ecdysozoa</taxon>
        <taxon>Nematoda</taxon>
        <taxon>Chromadorea</taxon>
        <taxon>Rhabditida</taxon>
        <taxon>Tylenchina</taxon>
        <taxon>Panagrolaimomorpha</taxon>
        <taxon>Strongyloidoidea</taxon>
        <taxon>Steinernematidae</taxon>
        <taxon>Steinernema</taxon>
    </lineage>
</organism>
<feature type="signal peptide" evidence="2">
    <location>
        <begin position="1"/>
        <end position="17"/>
    </location>
</feature>
<feature type="chain" id="PRO_5041412577" evidence="2">
    <location>
        <begin position="18"/>
        <end position="447"/>
    </location>
</feature>
<gene>
    <name evidence="3" type="ORF">QR680_001713</name>
</gene>
<feature type="compositionally biased region" description="Low complexity" evidence="1">
    <location>
        <begin position="195"/>
        <end position="234"/>
    </location>
</feature>
<dbReference type="AlphaFoldDB" id="A0AA39H0D8"/>
<keyword evidence="2" id="KW-0732">Signal</keyword>
<protein>
    <submittedName>
        <fullName evidence="3">Uncharacterized protein</fullName>
    </submittedName>
</protein>
<proteinExistence type="predicted"/>
<evidence type="ECO:0000256" key="1">
    <source>
        <dbReference type="SAM" id="MobiDB-lite"/>
    </source>
</evidence>
<keyword evidence="4" id="KW-1185">Reference proteome</keyword>
<accession>A0AA39H0D8</accession>
<feature type="region of interest" description="Disordered" evidence="1">
    <location>
        <begin position="195"/>
        <end position="238"/>
    </location>
</feature>
<feature type="region of interest" description="Disordered" evidence="1">
    <location>
        <begin position="336"/>
        <end position="387"/>
    </location>
</feature>
<comment type="caution">
    <text evidence="3">The sequence shown here is derived from an EMBL/GenBank/DDBJ whole genome shotgun (WGS) entry which is preliminary data.</text>
</comment>
<feature type="compositionally biased region" description="Polar residues" evidence="1">
    <location>
        <begin position="416"/>
        <end position="431"/>
    </location>
</feature>
<dbReference type="Proteomes" id="UP001175271">
    <property type="component" value="Unassembled WGS sequence"/>
</dbReference>
<sequence length="447" mass="48861">MISRIWLVLLMVDAVCAVLGYGSTQRYGGYVSWPGIRPSSVVYGNNLYHPHFGYGVQTIDISPFRVSQNTPYVYNPYWNRNPFGPPYDDELIWPASRKGNQKPHLPPPSNPMILQNPMEMNTPPNNEIREPIEIQAQGAEIDIPQLNPDNERETTAEDERIETSLIVCHETATNSPHTKKLESEMMTTSQPVTQALQSSPSSSTISSLPTTSLRPTASNFDPGSTTTFSGSASTPLAHTENTDMNEELGQQSTITNIKEALTTTSVGHSDKLNDHSTDFPVYASTTNEELGQQSTNVDRVDAQAVMEGSGESAQVNILTEAPIIFEERLWTNDAITESTSSSKGSGEQEGSGEGEGSGEEPTDGVDESTIGFDNEKRSPDFAPSTSIVNEIVTTPSTLPMNSTTVEEDNDARFSTTIMNTPEPTQTPVTLNTRRRRATKSPPKKSRV</sequence>
<dbReference type="EMBL" id="JAUCMV010000005">
    <property type="protein sequence ID" value="KAK0396434.1"/>
    <property type="molecule type" value="Genomic_DNA"/>
</dbReference>
<evidence type="ECO:0000256" key="2">
    <source>
        <dbReference type="SAM" id="SignalP"/>
    </source>
</evidence>
<feature type="region of interest" description="Disordered" evidence="1">
    <location>
        <begin position="416"/>
        <end position="447"/>
    </location>
</feature>
<evidence type="ECO:0000313" key="3">
    <source>
        <dbReference type="EMBL" id="KAK0396434.1"/>
    </source>
</evidence>
<name>A0AA39H0D8_9BILA</name>
<evidence type="ECO:0000313" key="4">
    <source>
        <dbReference type="Proteomes" id="UP001175271"/>
    </source>
</evidence>
<reference evidence="3" key="1">
    <citation type="submission" date="2023-06" db="EMBL/GenBank/DDBJ databases">
        <title>Genomic analysis of the entomopathogenic nematode Steinernema hermaphroditum.</title>
        <authorList>
            <person name="Schwarz E.M."/>
            <person name="Heppert J.K."/>
            <person name="Baniya A."/>
            <person name="Schwartz H.T."/>
            <person name="Tan C.-H."/>
            <person name="Antoshechkin I."/>
            <person name="Sternberg P.W."/>
            <person name="Goodrich-Blair H."/>
            <person name="Dillman A.R."/>
        </authorList>
    </citation>
    <scope>NUCLEOTIDE SEQUENCE</scope>
    <source>
        <strain evidence="3">PS9179</strain>
        <tissue evidence="3">Whole animal</tissue>
    </source>
</reference>
<feature type="compositionally biased region" description="Acidic residues" evidence="1">
    <location>
        <begin position="350"/>
        <end position="366"/>
    </location>
</feature>
<feature type="compositionally biased region" description="Basic residues" evidence="1">
    <location>
        <begin position="432"/>
        <end position="447"/>
    </location>
</feature>